<dbReference type="Pfam" id="PF00825">
    <property type="entry name" value="Ribonuclease_P"/>
    <property type="match status" value="1"/>
</dbReference>
<dbReference type="EMBL" id="PEZJ01000003">
    <property type="protein sequence ID" value="PIS14205.1"/>
    <property type="molecule type" value="Genomic_DNA"/>
</dbReference>
<protein>
    <recommendedName>
        <fullName evidence="6 7">Ribonuclease P protein component</fullName>
        <shortName evidence="6">RNase P protein</shortName>
        <shortName evidence="6">RNaseP protein</shortName>
        <ecNumber evidence="6 7">3.1.26.5</ecNumber>
    </recommendedName>
    <alternativeName>
        <fullName evidence="6">Protein C5</fullName>
    </alternativeName>
</protein>
<keyword evidence="5 6" id="KW-0694">RNA-binding</keyword>
<dbReference type="HAMAP" id="MF_00227">
    <property type="entry name" value="RNase_P"/>
    <property type="match status" value="1"/>
</dbReference>
<keyword evidence="3 6" id="KW-0255">Endonuclease</keyword>
<evidence type="ECO:0000256" key="6">
    <source>
        <dbReference type="HAMAP-Rule" id="MF_00227"/>
    </source>
</evidence>
<keyword evidence="1 6" id="KW-0819">tRNA processing</keyword>
<evidence type="ECO:0000256" key="7">
    <source>
        <dbReference type="NCBIfam" id="TIGR00188"/>
    </source>
</evidence>
<dbReference type="InterPro" id="IPR020568">
    <property type="entry name" value="Ribosomal_Su5_D2-typ_SF"/>
</dbReference>
<dbReference type="AlphaFoldDB" id="A0A2H0WNL5"/>
<accession>A0A2H0WNL5</accession>
<dbReference type="GO" id="GO:0030677">
    <property type="term" value="C:ribonuclease P complex"/>
    <property type="evidence" value="ECO:0007669"/>
    <property type="project" value="TreeGrafter"/>
</dbReference>
<evidence type="ECO:0000313" key="8">
    <source>
        <dbReference type="EMBL" id="PIS14205.1"/>
    </source>
</evidence>
<name>A0A2H0WNL5_9BACT</name>
<dbReference type="GO" id="GO:0042781">
    <property type="term" value="F:3'-tRNA processing endoribonuclease activity"/>
    <property type="evidence" value="ECO:0007669"/>
    <property type="project" value="TreeGrafter"/>
</dbReference>
<dbReference type="GO" id="GO:0001682">
    <property type="term" value="P:tRNA 5'-leader removal"/>
    <property type="evidence" value="ECO:0007669"/>
    <property type="project" value="UniProtKB-UniRule"/>
</dbReference>
<evidence type="ECO:0000256" key="1">
    <source>
        <dbReference type="ARBA" id="ARBA00022694"/>
    </source>
</evidence>
<proteinExistence type="inferred from homology"/>
<dbReference type="PANTHER" id="PTHR33992">
    <property type="entry name" value="RIBONUCLEASE P PROTEIN COMPONENT"/>
    <property type="match status" value="1"/>
</dbReference>
<dbReference type="GO" id="GO:0000049">
    <property type="term" value="F:tRNA binding"/>
    <property type="evidence" value="ECO:0007669"/>
    <property type="project" value="UniProtKB-UniRule"/>
</dbReference>
<comment type="catalytic activity">
    <reaction evidence="6">
        <text>Endonucleolytic cleavage of RNA, removing 5'-extranucleotides from tRNA precursor.</text>
        <dbReference type="EC" id="3.1.26.5"/>
    </reaction>
</comment>
<keyword evidence="4 6" id="KW-0378">Hydrolase</keyword>
<dbReference type="EC" id="3.1.26.5" evidence="6 7"/>
<evidence type="ECO:0000256" key="2">
    <source>
        <dbReference type="ARBA" id="ARBA00022722"/>
    </source>
</evidence>
<dbReference type="InterPro" id="IPR014721">
    <property type="entry name" value="Ribsml_uS5_D2-typ_fold_subgr"/>
</dbReference>
<dbReference type="PANTHER" id="PTHR33992:SF1">
    <property type="entry name" value="RIBONUCLEASE P PROTEIN COMPONENT"/>
    <property type="match status" value="1"/>
</dbReference>
<comment type="similarity">
    <text evidence="6">Belongs to the RnpA family.</text>
</comment>
<dbReference type="SUPFAM" id="SSF54211">
    <property type="entry name" value="Ribosomal protein S5 domain 2-like"/>
    <property type="match status" value="1"/>
</dbReference>
<evidence type="ECO:0000313" key="9">
    <source>
        <dbReference type="Proteomes" id="UP000230033"/>
    </source>
</evidence>
<dbReference type="NCBIfam" id="TIGR00188">
    <property type="entry name" value="rnpA"/>
    <property type="match status" value="1"/>
</dbReference>
<dbReference type="GO" id="GO:0004526">
    <property type="term" value="F:ribonuclease P activity"/>
    <property type="evidence" value="ECO:0007669"/>
    <property type="project" value="UniProtKB-UniRule"/>
</dbReference>
<dbReference type="Gene3D" id="3.30.230.10">
    <property type="match status" value="1"/>
</dbReference>
<evidence type="ECO:0000256" key="5">
    <source>
        <dbReference type="ARBA" id="ARBA00022884"/>
    </source>
</evidence>
<keyword evidence="2 6" id="KW-0540">Nuclease</keyword>
<sequence length="119" mass="13909">MLPKQYRLSLKTELARIKKDNRIFPGNFFGLLVAPQLSKTKDSFPRIAFIVSKKIHLKANRRNRVRRLMREAARALLPQFRPGWDFVFLAKRTILGKTLAEVKAETERILNEKIYPSTN</sequence>
<dbReference type="InterPro" id="IPR000100">
    <property type="entry name" value="RNase_P"/>
</dbReference>
<comment type="function">
    <text evidence="6">RNaseP catalyzes the removal of the 5'-leader sequence from pre-tRNA to produce the mature 5'-terminus. It can also cleave other RNA substrates such as 4.5S RNA. The protein component plays an auxiliary but essential role in vivo by binding to the 5'-leader sequence and broadening the substrate specificity of the ribozyme.</text>
</comment>
<evidence type="ECO:0000256" key="3">
    <source>
        <dbReference type="ARBA" id="ARBA00022759"/>
    </source>
</evidence>
<organism evidence="8 9">
    <name type="scientific">Candidatus Shapirobacteria bacterium CG09_land_8_20_14_0_10_47_13</name>
    <dbReference type="NCBI Taxonomy" id="1974481"/>
    <lineage>
        <taxon>Bacteria</taxon>
        <taxon>Candidatus Shapironibacteriota</taxon>
    </lineage>
</organism>
<comment type="subunit">
    <text evidence="6">Consists of a catalytic RNA component (M1 or rnpB) and a protein subunit.</text>
</comment>
<evidence type="ECO:0000256" key="4">
    <source>
        <dbReference type="ARBA" id="ARBA00022801"/>
    </source>
</evidence>
<reference evidence="9" key="1">
    <citation type="submission" date="2017-09" db="EMBL/GenBank/DDBJ databases">
        <title>Depth-based differentiation of microbial function through sediment-hosted aquifers and enrichment of novel symbionts in the deep terrestrial subsurface.</title>
        <authorList>
            <person name="Probst A.J."/>
            <person name="Ladd B."/>
            <person name="Jarett J.K."/>
            <person name="Geller-Mcgrath D.E."/>
            <person name="Sieber C.M.K."/>
            <person name="Emerson J.B."/>
            <person name="Anantharaman K."/>
            <person name="Thomas B.C."/>
            <person name="Malmstrom R."/>
            <person name="Stieglmeier M."/>
            <person name="Klingl A."/>
            <person name="Woyke T."/>
            <person name="Ryan C.M."/>
            <person name="Banfield J.F."/>
        </authorList>
    </citation>
    <scope>NUCLEOTIDE SEQUENCE [LARGE SCALE GENOMIC DNA]</scope>
</reference>
<dbReference type="Proteomes" id="UP000230033">
    <property type="component" value="Unassembled WGS sequence"/>
</dbReference>
<gene>
    <name evidence="6 8" type="primary">rnpA</name>
    <name evidence="8" type="ORF">COT65_00190</name>
</gene>
<comment type="caution">
    <text evidence="8">The sequence shown here is derived from an EMBL/GenBank/DDBJ whole genome shotgun (WGS) entry which is preliminary data.</text>
</comment>